<evidence type="ECO:0000313" key="13">
    <source>
        <dbReference type="Proteomes" id="UP000515135"/>
    </source>
</evidence>
<dbReference type="SMART" id="SM00408">
    <property type="entry name" value="IGc2"/>
    <property type="match status" value="1"/>
</dbReference>
<accession>A0A6P4ZGH5</accession>
<protein>
    <submittedName>
        <fullName evidence="14">Chondroadherin-like</fullName>
    </submittedName>
</protein>
<evidence type="ECO:0000259" key="12">
    <source>
        <dbReference type="PROSITE" id="PS50835"/>
    </source>
</evidence>
<keyword evidence="4 10" id="KW-0812">Transmembrane</keyword>
<dbReference type="InterPro" id="IPR003599">
    <property type="entry name" value="Ig_sub"/>
</dbReference>
<dbReference type="InterPro" id="IPR007110">
    <property type="entry name" value="Ig-like_dom"/>
</dbReference>
<dbReference type="InterPro" id="IPR050541">
    <property type="entry name" value="LRR_TM_domain-containing"/>
</dbReference>
<dbReference type="PROSITE" id="PS51450">
    <property type="entry name" value="LRR"/>
    <property type="match status" value="2"/>
</dbReference>
<keyword evidence="5 11" id="KW-0732">Signal</keyword>
<dbReference type="InterPro" id="IPR001611">
    <property type="entry name" value="Leu-rich_rpt"/>
</dbReference>
<keyword evidence="8 10" id="KW-0472">Membrane</keyword>
<dbReference type="Pfam" id="PF13855">
    <property type="entry name" value="LRR_8"/>
    <property type="match status" value="2"/>
</dbReference>
<dbReference type="OrthoDB" id="10012075at2759"/>
<keyword evidence="7 10" id="KW-1133">Transmembrane helix</keyword>
<reference evidence="14" key="1">
    <citation type="submission" date="2025-08" db="UniProtKB">
        <authorList>
            <consortium name="RefSeq"/>
        </authorList>
    </citation>
    <scope>IDENTIFICATION</scope>
    <source>
        <tissue evidence="14">Gonad</tissue>
    </source>
</reference>
<dbReference type="InterPro" id="IPR032675">
    <property type="entry name" value="LRR_dom_sf"/>
</dbReference>
<evidence type="ECO:0000256" key="7">
    <source>
        <dbReference type="ARBA" id="ARBA00022989"/>
    </source>
</evidence>
<evidence type="ECO:0000256" key="10">
    <source>
        <dbReference type="SAM" id="Phobius"/>
    </source>
</evidence>
<evidence type="ECO:0000256" key="9">
    <source>
        <dbReference type="ARBA" id="ARBA00023157"/>
    </source>
</evidence>
<dbReference type="SUPFAM" id="SSF52058">
    <property type="entry name" value="L domain-like"/>
    <property type="match status" value="1"/>
</dbReference>
<dbReference type="Pfam" id="PF13927">
    <property type="entry name" value="Ig_3"/>
    <property type="match status" value="1"/>
</dbReference>
<dbReference type="PROSITE" id="PS50835">
    <property type="entry name" value="IG_LIKE"/>
    <property type="match status" value="1"/>
</dbReference>
<evidence type="ECO:0000256" key="8">
    <source>
        <dbReference type="ARBA" id="ARBA00023136"/>
    </source>
</evidence>
<dbReference type="RefSeq" id="XP_019635838.1">
    <property type="nucleotide sequence ID" value="XM_019780279.1"/>
</dbReference>
<keyword evidence="3" id="KW-0433">Leucine-rich repeat</keyword>
<evidence type="ECO:0000256" key="3">
    <source>
        <dbReference type="ARBA" id="ARBA00022614"/>
    </source>
</evidence>
<dbReference type="KEGG" id="bbel:109478607"/>
<evidence type="ECO:0000256" key="6">
    <source>
        <dbReference type="ARBA" id="ARBA00022737"/>
    </source>
</evidence>
<dbReference type="AlphaFoldDB" id="A0A6P4ZGH5"/>
<dbReference type="FunFam" id="3.80.10.10:FF:001438">
    <property type="entry name" value="Uncharacterized protein"/>
    <property type="match status" value="1"/>
</dbReference>
<evidence type="ECO:0000256" key="5">
    <source>
        <dbReference type="ARBA" id="ARBA00022729"/>
    </source>
</evidence>
<comment type="subcellular location">
    <subcellularLocation>
        <location evidence="1">Cell membrane</location>
    </subcellularLocation>
</comment>
<dbReference type="Gene3D" id="2.60.40.10">
    <property type="entry name" value="Immunoglobulins"/>
    <property type="match status" value="1"/>
</dbReference>
<keyword evidence="9" id="KW-1015">Disulfide bond</keyword>
<dbReference type="InterPro" id="IPR026906">
    <property type="entry name" value="LRR_5"/>
</dbReference>
<dbReference type="SUPFAM" id="SSF48726">
    <property type="entry name" value="Immunoglobulin"/>
    <property type="match status" value="1"/>
</dbReference>
<dbReference type="SMART" id="SM00409">
    <property type="entry name" value="IG"/>
    <property type="match status" value="1"/>
</dbReference>
<dbReference type="InterPro" id="IPR003591">
    <property type="entry name" value="Leu-rich_rpt_typical-subtyp"/>
</dbReference>
<keyword evidence="6" id="KW-0677">Repeat</keyword>
<name>A0A6P4ZGH5_BRABE</name>
<feature type="transmembrane region" description="Helical" evidence="10">
    <location>
        <begin position="479"/>
        <end position="502"/>
    </location>
</feature>
<dbReference type="InterPro" id="IPR003598">
    <property type="entry name" value="Ig_sub2"/>
</dbReference>
<sequence length="538" mass="58386">MGKRPPCVLMFLLLVMLGVVGATELCDCSSRTTYCSCNSLNLTSVPQNLSTTITRLFLKENEITTLSQSDFAQYRSLEILELSSNNVSTINSHAFQDLSKLTTLWLIYNSLTSLRADMFTGLEKLEMLLLYGNDIIDIQAGTFDPLPQILGLDLHNNKLTTLRAGMFTGPAKSLYLGDNDITDIQPGTFNQTPLLKTLYLNNNKLTSLRSDMFTGLGNMQGLMLDGNNIMNIQAETFNPTPKLVTLNLENNHISSIPSKLLVNLMRLRTLKLSHNKMTMFPFEELSDIETISTLYIANNELTTLPSMAYDILSAITNVNIDNNPWHCGCGMVPFKMKMTDTGSYPFKNQINCSQPAYLTGLKLKDVKLEKLVSDCLEPTIVRFERDDSMVLVQGGNLQLICEASGVPTPDITVIPPSGLNATAESGGRITVEVNGDITITRVTAADAGLYVCIASSPAGSTYAVFNTGAVSSHSFPLPVFAGSVCGAIAGTLVLVAIVLTIWCKFCTKTDPDPSAPTPVVLSTLLPQPQGEGASTSDD</sequence>
<evidence type="ECO:0000256" key="11">
    <source>
        <dbReference type="SAM" id="SignalP"/>
    </source>
</evidence>
<dbReference type="InterPro" id="IPR036179">
    <property type="entry name" value="Ig-like_dom_sf"/>
</dbReference>
<feature type="domain" description="Ig-like" evidence="12">
    <location>
        <begin position="378"/>
        <end position="471"/>
    </location>
</feature>
<dbReference type="FunFam" id="3.80.10.10:FF:001360">
    <property type="entry name" value="Uncharacterized protein"/>
    <property type="match status" value="1"/>
</dbReference>
<dbReference type="Pfam" id="PF13306">
    <property type="entry name" value="LRR_5"/>
    <property type="match status" value="1"/>
</dbReference>
<dbReference type="SMART" id="SM00369">
    <property type="entry name" value="LRR_TYP"/>
    <property type="match status" value="9"/>
</dbReference>
<evidence type="ECO:0000313" key="14">
    <source>
        <dbReference type="RefSeq" id="XP_019635838.1"/>
    </source>
</evidence>
<dbReference type="PANTHER" id="PTHR24369:SF211">
    <property type="entry name" value="LEUCINE-RICH REPEAT-CONTAINING PROTEIN 15-LIKE"/>
    <property type="match status" value="1"/>
</dbReference>
<feature type="signal peptide" evidence="11">
    <location>
        <begin position="1"/>
        <end position="22"/>
    </location>
</feature>
<dbReference type="PANTHER" id="PTHR24369">
    <property type="entry name" value="ANTIGEN BSP, PUTATIVE-RELATED"/>
    <property type="match status" value="1"/>
</dbReference>
<proteinExistence type="predicted"/>
<gene>
    <name evidence="14" type="primary">LOC109478607</name>
</gene>
<dbReference type="GeneID" id="109478607"/>
<evidence type="ECO:0000256" key="4">
    <source>
        <dbReference type="ARBA" id="ARBA00022692"/>
    </source>
</evidence>
<dbReference type="Proteomes" id="UP000515135">
    <property type="component" value="Unplaced"/>
</dbReference>
<organism evidence="13 14">
    <name type="scientific">Branchiostoma belcheri</name>
    <name type="common">Amphioxus</name>
    <dbReference type="NCBI Taxonomy" id="7741"/>
    <lineage>
        <taxon>Eukaryota</taxon>
        <taxon>Metazoa</taxon>
        <taxon>Chordata</taxon>
        <taxon>Cephalochordata</taxon>
        <taxon>Leptocardii</taxon>
        <taxon>Amphioxiformes</taxon>
        <taxon>Branchiostomatidae</taxon>
        <taxon>Branchiostoma</taxon>
    </lineage>
</organism>
<dbReference type="Gene3D" id="3.80.10.10">
    <property type="entry name" value="Ribonuclease Inhibitor"/>
    <property type="match status" value="2"/>
</dbReference>
<keyword evidence="2" id="KW-1003">Cell membrane</keyword>
<evidence type="ECO:0000256" key="1">
    <source>
        <dbReference type="ARBA" id="ARBA00004236"/>
    </source>
</evidence>
<dbReference type="InterPro" id="IPR013783">
    <property type="entry name" value="Ig-like_fold"/>
</dbReference>
<keyword evidence="13" id="KW-1185">Reference proteome</keyword>
<dbReference type="GO" id="GO:0005886">
    <property type="term" value="C:plasma membrane"/>
    <property type="evidence" value="ECO:0007669"/>
    <property type="project" value="UniProtKB-SubCell"/>
</dbReference>
<evidence type="ECO:0000256" key="2">
    <source>
        <dbReference type="ARBA" id="ARBA00022475"/>
    </source>
</evidence>
<feature type="chain" id="PRO_5028155345" evidence="11">
    <location>
        <begin position="23"/>
        <end position="538"/>
    </location>
</feature>